<name>A0A316L231_9FLAO</name>
<keyword evidence="3" id="KW-1185">Reference proteome</keyword>
<keyword evidence="1" id="KW-0812">Transmembrane</keyword>
<sequence>MEQKHGVLLKWFWLGVPIVSAVLMFFYLCRDADSHVVNLVLKKKNKTYLFSKLGTTSVKYGIVKNESPNVFGFVHLFEEKNRFYVNPAHIKEIIDLLCGNYVLHDYEQQNYDGYVKSGKQSCLKKSFKNGSVKKIGEQMHINMVQLTNRELGNLYDINWEHNLKENESRALENCEKKSFMITTQILPGETVTASKDFIMVNLDDVVKFYGNEVGLRLDEKKQLLFIVE</sequence>
<dbReference type="Proteomes" id="UP000245762">
    <property type="component" value="Unassembled WGS sequence"/>
</dbReference>
<gene>
    <name evidence="2" type="ORF">DKG77_00905</name>
</gene>
<feature type="transmembrane region" description="Helical" evidence="1">
    <location>
        <begin position="7"/>
        <end position="28"/>
    </location>
</feature>
<comment type="caution">
    <text evidence="2">The sequence shown here is derived from an EMBL/GenBank/DDBJ whole genome shotgun (WGS) entry which is preliminary data.</text>
</comment>
<dbReference type="AlphaFoldDB" id="A0A316L231"/>
<dbReference type="OrthoDB" id="1442353at2"/>
<proteinExistence type="predicted"/>
<organism evidence="2 3">
    <name type="scientific">Flagellimonas aquimarina</name>
    <dbReference type="NCBI Taxonomy" id="2201895"/>
    <lineage>
        <taxon>Bacteria</taxon>
        <taxon>Pseudomonadati</taxon>
        <taxon>Bacteroidota</taxon>
        <taxon>Flavobacteriia</taxon>
        <taxon>Flavobacteriales</taxon>
        <taxon>Flavobacteriaceae</taxon>
        <taxon>Flagellimonas</taxon>
    </lineage>
</organism>
<protein>
    <submittedName>
        <fullName evidence="2">Uncharacterized protein</fullName>
    </submittedName>
</protein>
<evidence type="ECO:0000313" key="2">
    <source>
        <dbReference type="EMBL" id="PWL39428.1"/>
    </source>
</evidence>
<accession>A0A316L231</accession>
<reference evidence="2 3" key="1">
    <citation type="submission" date="2018-05" db="EMBL/GenBank/DDBJ databases">
        <title>Complete genome sequence of Flagellimonas aquimarina ECD12 isolated from seaweed Ecklonia cava.</title>
        <authorList>
            <person name="Choi S."/>
            <person name="Seong C."/>
        </authorList>
    </citation>
    <scope>NUCLEOTIDE SEQUENCE [LARGE SCALE GENOMIC DNA]</scope>
    <source>
        <strain evidence="2 3">ECD12</strain>
    </source>
</reference>
<evidence type="ECO:0000313" key="3">
    <source>
        <dbReference type="Proteomes" id="UP000245762"/>
    </source>
</evidence>
<dbReference type="RefSeq" id="WP_109659307.1">
    <property type="nucleotide sequence ID" value="NZ_QGEG01000001.1"/>
</dbReference>
<keyword evidence="1" id="KW-0472">Membrane</keyword>
<dbReference type="EMBL" id="QGEG01000001">
    <property type="protein sequence ID" value="PWL39428.1"/>
    <property type="molecule type" value="Genomic_DNA"/>
</dbReference>
<evidence type="ECO:0000256" key="1">
    <source>
        <dbReference type="SAM" id="Phobius"/>
    </source>
</evidence>
<keyword evidence="1" id="KW-1133">Transmembrane helix</keyword>